<feature type="compositionally biased region" description="Polar residues" evidence="1">
    <location>
        <begin position="198"/>
        <end position="214"/>
    </location>
</feature>
<keyword evidence="2" id="KW-0732">Signal</keyword>
<feature type="compositionally biased region" description="Polar residues" evidence="1">
    <location>
        <begin position="64"/>
        <end position="74"/>
    </location>
</feature>
<feature type="region of interest" description="Disordered" evidence="1">
    <location>
        <begin position="179"/>
        <end position="214"/>
    </location>
</feature>
<evidence type="ECO:0000256" key="1">
    <source>
        <dbReference type="SAM" id="MobiDB-lite"/>
    </source>
</evidence>
<proteinExistence type="predicted"/>
<organism evidence="3 4">
    <name type="scientific">Parthenolecanium corni</name>
    <dbReference type="NCBI Taxonomy" id="536013"/>
    <lineage>
        <taxon>Eukaryota</taxon>
        <taxon>Metazoa</taxon>
        <taxon>Ecdysozoa</taxon>
        <taxon>Arthropoda</taxon>
        <taxon>Hexapoda</taxon>
        <taxon>Insecta</taxon>
        <taxon>Pterygota</taxon>
        <taxon>Neoptera</taxon>
        <taxon>Paraneoptera</taxon>
        <taxon>Hemiptera</taxon>
        <taxon>Sternorrhyncha</taxon>
        <taxon>Coccoidea</taxon>
        <taxon>Coccidae</taxon>
        <taxon>Parthenolecanium</taxon>
    </lineage>
</organism>
<evidence type="ECO:0000256" key="2">
    <source>
        <dbReference type="SAM" id="SignalP"/>
    </source>
</evidence>
<keyword evidence="4" id="KW-1185">Reference proteome</keyword>
<reference evidence="3 4" key="1">
    <citation type="submission" date="2024-03" db="EMBL/GenBank/DDBJ databases">
        <title>Adaptation during the transition from Ophiocordyceps entomopathogen to insect associate is accompanied by gene loss and intensified selection.</title>
        <authorList>
            <person name="Ward C.M."/>
            <person name="Onetto C.A."/>
            <person name="Borneman A.R."/>
        </authorList>
    </citation>
    <scope>NUCLEOTIDE SEQUENCE [LARGE SCALE GENOMIC DNA]</scope>
    <source>
        <strain evidence="3">AWRI1</strain>
        <tissue evidence="3">Single Adult Female</tissue>
    </source>
</reference>
<dbReference type="EMBL" id="JBBCAQ010000008">
    <property type="protein sequence ID" value="KAK7602539.1"/>
    <property type="molecule type" value="Genomic_DNA"/>
</dbReference>
<protein>
    <submittedName>
        <fullName evidence="3">Uncharacterized protein</fullName>
    </submittedName>
</protein>
<dbReference type="Proteomes" id="UP001367676">
    <property type="component" value="Unassembled WGS sequence"/>
</dbReference>
<gene>
    <name evidence="3" type="ORF">V9T40_008128</name>
</gene>
<dbReference type="AlphaFoldDB" id="A0AAN9Y8R4"/>
<evidence type="ECO:0000313" key="3">
    <source>
        <dbReference type="EMBL" id="KAK7602539.1"/>
    </source>
</evidence>
<feature type="chain" id="PRO_5042897772" evidence="2">
    <location>
        <begin position="31"/>
        <end position="639"/>
    </location>
</feature>
<accession>A0AAN9Y8R4</accession>
<comment type="caution">
    <text evidence="3">The sequence shown here is derived from an EMBL/GenBank/DDBJ whole genome shotgun (WGS) entry which is preliminary data.</text>
</comment>
<evidence type="ECO:0000313" key="4">
    <source>
        <dbReference type="Proteomes" id="UP001367676"/>
    </source>
</evidence>
<feature type="region of interest" description="Disordered" evidence="1">
    <location>
        <begin position="111"/>
        <end position="130"/>
    </location>
</feature>
<feature type="region of interest" description="Disordered" evidence="1">
    <location>
        <begin position="36"/>
        <end position="74"/>
    </location>
</feature>
<sequence length="639" mass="70773">MAIVDGPTFFDTVKLFIYFLVAILVNLKRAMNDDVGDSVEKVNGNKIRRQSETNPNECEETNKADSGSSEAHKSNGNLCVNVEPTCSTSFNNLSATGSSMNNLNSRNVSNGCSSKFGDSSRDHHNGRNSSRYRQIYASSSSDDDDEHCVYTYKGAEMGSDLPESFLYLGMNVPNGGARNSCSSPDMDYLEMDFDPGPSNGQDSDSDNNISYTGGSSLTKERLKAELPAAPPLELAQPSSDVFPLCDENANCFPKHSPVRNDEAAASSGVGVDYEMPCCSKSLAAEDGESANNDPANATINSYNSDDCIDYSSEDEIPCDRLSVADVEVCPPCKSSDDSDKKNIFIPDDFQRGVCENQKDSVADDTFDISLVDSCPENSLECYDDLLPVDPSYSISAIVNVIKLLRLSDCSPVDREALVNLLQRKQIPKNVSLVEYLFMRAVQNANENDLANFSQSVFHNKLYSRFFSTYPKTDVNLLEWLNIWMRRGAIPVVTRNTQERGSLSAESIDRNQWKHNVVYKLESSNLYLSNPNEKISESSLHSQLSQAPLIFVKRTSIMKRWTSKVDLRALMRANHNRWYNENVLGQVATIIRENDNGSKNTQYVRIPSNCNCGITLFVPSENSALCKEVDEALELPFVCS</sequence>
<name>A0AAN9Y8R4_9HEMI</name>
<feature type="signal peptide" evidence="2">
    <location>
        <begin position="1"/>
        <end position="30"/>
    </location>
</feature>